<dbReference type="Proteomes" id="UP000827889">
    <property type="component" value="Chromosome 9"/>
</dbReference>
<feature type="repeat" description="PPR" evidence="2">
    <location>
        <begin position="175"/>
        <end position="205"/>
    </location>
</feature>
<dbReference type="Gene3D" id="1.25.40.10">
    <property type="entry name" value="Tetratricopeptide repeat domain"/>
    <property type="match status" value="4"/>
</dbReference>
<dbReference type="Pfam" id="PF13041">
    <property type="entry name" value="PPR_2"/>
    <property type="match status" value="3"/>
</dbReference>
<dbReference type="PANTHER" id="PTHR47926:SF376">
    <property type="entry name" value="TETRATRICOPEPTIDE-LIKE HELICAL DOMAIN SUPERFAMILY"/>
    <property type="match status" value="1"/>
</dbReference>
<evidence type="ECO:0000313" key="4">
    <source>
        <dbReference type="RefSeq" id="XP_030528847.1"/>
    </source>
</evidence>
<dbReference type="InterPro" id="IPR046960">
    <property type="entry name" value="PPR_At4g14850-like_plant"/>
</dbReference>
<dbReference type="OrthoDB" id="185373at2759"/>
<evidence type="ECO:0000256" key="2">
    <source>
        <dbReference type="PROSITE-ProRule" id="PRU00708"/>
    </source>
</evidence>
<dbReference type="GO" id="GO:0009451">
    <property type="term" value="P:RNA modification"/>
    <property type="evidence" value="ECO:0007669"/>
    <property type="project" value="InterPro"/>
</dbReference>
<reference evidence="4" key="1">
    <citation type="submission" date="2025-08" db="UniProtKB">
        <authorList>
            <consortium name="RefSeq"/>
        </authorList>
    </citation>
    <scope>IDENTIFICATION</scope>
    <source>
        <tissue evidence="4">Leaf</tissue>
    </source>
</reference>
<name>A0A8B8P1Y9_9MYRT</name>
<feature type="repeat" description="PPR" evidence="2">
    <location>
        <begin position="237"/>
        <end position="271"/>
    </location>
</feature>
<dbReference type="Pfam" id="PF20431">
    <property type="entry name" value="E_motif"/>
    <property type="match status" value="1"/>
</dbReference>
<keyword evidence="1" id="KW-0677">Repeat</keyword>
<dbReference type="PANTHER" id="PTHR47926">
    <property type="entry name" value="PENTATRICOPEPTIDE REPEAT-CONTAINING PROTEIN"/>
    <property type="match status" value="1"/>
</dbReference>
<accession>A0A8B8P1Y9</accession>
<dbReference type="InterPro" id="IPR046848">
    <property type="entry name" value="E_motif"/>
</dbReference>
<dbReference type="FunFam" id="1.25.40.10:FF:000184">
    <property type="entry name" value="Pentatricopeptide repeat-containing protein, chloroplastic"/>
    <property type="match status" value="1"/>
</dbReference>
<dbReference type="Pfam" id="PF01535">
    <property type="entry name" value="PPR"/>
    <property type="match status" value="2"/>
</dbReference>
<evidence type="ECO:0000256" key="1">
    <source>
        <dbReference type="ARBA" id="ARBA00022737"/>
    </source>
</evidence>
<dbReference type="GeneID" id="115739753"/>
<dbReference type="InterPro" id="IPR011990">
    <property type="entry name" value="TPR-like_helical_dom_sf"/>
</dbReference>
<dbReference type="FunFam" id="1.25.40.10:FF:000804">
    <property type="entry name" value="Pentatricopeptide repeat-containing protein, chloroplastic"/>
    <property type="match status" value="1"/>
</dbReference>
<dbReference type="AlphaFoldDB" id="A0A8B8P1Y9"/>
<feature type="repeat" description="PPR" evidence="2">
    <location>
        <begin position="338"/>
        <end position="372"/>
    </location>
</feature>
<sequence length="565" mass="63068">MIQQPRISVWKQAIVDRLRRCASRNELESIYASMIKQNADQDCFLMNQFISTSSTVYHAAFAVSAFTRVENPNAFVYNAMIRCLVHRCLPILALECYKSMLLRGDVHPTSYTFSSLVKACGATRGLGLGESVHGHAWINGFDSHVFVQTALIDLYANFGKIEESRKVFDEMHERDAFAWTTMVLAHARSSDMSAARALFEEMPERNVATWNAMIDGYARLGDVELAESLFEQMTARDIISWTTMITCYSQNRRFREALTTFREMTAHGITPDEVSIAAVISACAHLGALDAGKEIHHFAMENQFCIDVYIGSALVDMYAKCGSLGTSLVVFYKLREKNLFCWNSVIEGLAMHGCAENALKMFERMGKEKIKPNGVTFVSVLSACTHAGLVDEGQRWFRSMTEDYTITPGVEHYGCMVDLLSKAGLLEDALELIQIMEVEPNSVIWGALLGGCKLHRNLEIAQVAANALKVLEPENSGYLALLVNLHAEVSRWGEVAKIRASMKEQRVEKGCPGVSSIEMEGKIHEFAASDKDHPDSSEIYLLLDELDGQLKLSGSREEIQHLILV</sequence>
<feature type="repeat" description="PPR" evidence="2">
    <location>
        <begin position="206"/>
        <end position="236"/>
    </location>
</feature>
<dbReference type="KEGG" id="rarg:115739753"/>
<dbReference type="FunFam" id="1.25.40.10:FF:000934">
    <property type="entry name" value="Pentatricopeptide repeat-containing protein"/>
    <property type="match status" value="1"/>
</dbReference>
<organism evidence="3 4">
    <name type="scientific">Rhodamnia argentea</name>
    <dbReference type="NCBI Taxonomy" id="178133"/>
    <lineage>
        <taxon>Eukaryota</taxon>
        <taxon>Viridiplantae</taxon>
        <taxon>Streptophyta</taxon>
        <taxon>Embryophyta</taxon>
        <taxon>Tracheophyta</taxon>
        <taxon>Spermatophyta</taxon>
        <taxon>Magnoliopsida</taxon>
        <taxon>eudicotyledons</taxon>
        <taxon>Gunneridae</taxon>
        <taxon>Pentapetalae</taxon>
        <taxon>rosids</taxon>
        <taxon>malvids</taxon>
        <taxon>Myrtales</taxon>
        <taxon>Myrtaceae</taxon>
        <taxon>Myrtoideae</taxon>
        <taxon>Myrteae</taxon>
        <taxon>Australasian group</taxon>
        <taxon>Rhodamnia</taxon>
    </lineage>
</organism>
<dbReference type="SUPFAM" id="SSF48452">
    <property type="entry name" value="TPR-like"/>
    <property type="match status" value="1"/>
</dbReference>
<dbReference type="InterPro" id="IPR002885">
    <property type="entry name" value="PPR_rpt"/>
</dbReference>
<keyword evidence="3" id="KW-1185">Reference proteome</keyword>
<dbReference type="NCBIfam" id="TIGR00756">
    <property type="entry name" value="PPR"/>
    <property type="match status" value="6"/>
</dbReference>
<evidence type="ECO:0000313" key="3">
    <source>
        <dbReference type="Proteomes" id="UP000827889"/>
    </source>
</evidence>
<dbReference type="PROSITE" id="PS51375">
    <property type="entry name" value="PPR"/>
    <property type="match status" value="4"/>
</dbReference>
<dbReference type="GO" id="GO:0003723">
    <property type="term" value="F:RNA binding"/>
    <property type="evidence" value="ECO:0007669"/>
    <property type="project" value="InterPro"/>
</dbReference>
<proteinExistence type="predicted"/>
<protein>
    <submittedName>
        <fullName evidence="4">Pentatricopeptide repeat-containing protein At1g06143</fullName>
    </submittedName>
</protein>
<dbReference type="RefSeq" id="XP_030528847.1">
    <property type="nucleotide sequence ID" value="XM_030672987.1"/>
</dbReference>
<gene>
    <name evidence="4" type="primary">LOC115739753</name>
</gene>
<dbReference type="Pfam" id="PF12854">
    <property type="entry name" value="PPR_1"/>
    <property type="match status" value="1"/>
</dbReference>